<dbReference type="GO" id="GO:0003887">
    <property type="term" value="F:DNA-directed DNA polymerase activity"/>
    <property type="evidence" value="ECO:0007669"/>
    <property type="project" value="UniProtKB-KW"/>
</dbReference>
<dbReference type="NCBIfam" id="NF004226">
    <property type="entry name" value="PRK05673.1"/>
    <property type="match status" value="1"/>
</dbReference>
<dbReference type="GO" id="GO:0005737">
    <property type="term" value="C:cytoplasm"/>
    <property type="evidence" value="ECO:0007669"/>
    <property type="project" value="UniProtKB-SubCell"/>
</dbReference>
<dbReference type="Proteomes" id="UP000178975">
    <property type="component" value="Unassembled WGS sequence"/>
</dbReference>
<accession>A0A1F6YS88</accession>
<dbReference type="InterPro" id="IPR016195">
    <property type="entry name" value="Pol/histidinol_Pase-like"/>
</dbReference>
<dbReference type="EC" id="2.7.7.7" evidence="2"/>
<dbReference type="GO" id="GO:0008408">
    <property type="term" value="F:3'-5' exonuclease activity"/>
    <property type="evidence" value="ECO:0007669"/>
    <property type="project" value="InterPro"/>
</dbReference>
<evidence type="ECO:0000256" key="3">
    <source>
        <dbReference type="ARBA" id="ARBA00019114"/>
    </source>
</evidence>
<keyword evidence="4" id="KW-0808">Transferase</keyword>
<dbReference type="CDD" id="cd04485">
    <property type="entry name" value="DnaE_OBF"/>
    <property type="match status" value="1"/>
</dbReference>
<dbReference type="NCBIfam" id="TIGR00594">
    <property type="entry name" value="polc"/>
    <property type="match status" value="1"/>
</dbReference>
<comment type="subcellular location">
    <subcellularLocation>
        <location evidence="1">Cytoplasm</location>
    </subcellularLocation>
</comment>
<proteinExistence type="predicted"/>
<evidence type="ECO:0000256" key="6">
    <source>
        <dbReference type="ARBA" id="ARBA00022705"/>
    </source>
</evidence>
<dbReference type="Pfam" id="PF01336">
    <property type="entry name" value="tRNA_anti-codon"/>
    <property type="match status" value="1"/>
</dbReference>
<dbReference type="CDD" id="cd12113">
    <property type="entry name" value="PHP_PolIIIA_DnaE3"/>
    <property type="match status" value="1"/>
</dbReference>
<dbReference type="InterPro" id="IPR040982">
    <property type="entry name" value="DNA_pol3_finger"/>
</dbReference>
<dbReference type="InterPro" id="IPR011708">
    <property type="entry name" value="DNA_pol3_alpha_NTPase_dom"/>
</dbReference>
<dbReference type="InterPro" id="IPR004805">
    <property type="entry name" value="DnaE2/DnaE/PolC"/>
</dbReference>
<dbReference type="InterPro" id="IPR004365">
    <property type="entry name" value="NA-bd_OB_tRNA"/>
</dbReference>
<comment type="caution">
    <text evidence="10">The sequence shown here is derived from an EMBL/GenBank/DDBJ whole genome shotgun (WGS) entry which is preliminary data.</text>
</comment>
<dbReference type="EMBL" id="MFWE01000025">
    <property type="protein sequence ID" value="OGJ09242.1"/>
    <property type="molecule type" value="Genomic_DNA"/>
</dbReference>
<dbReference type="Pfam" id="PF17657">
    <property type="entry name" value="DNA_pol3_finger"/>
    <property type="match status" value="1"/>
</dbReference>
<dbReference type="PANTHER" id="PTHR32294">
    <property type="entry name" value="DNA POLYMERASE III SUBUNIT ALPHA"/>
    <property type="match status" value="1"/>
</dbReference>
<evidence type="ECO:0000313" key="10">
    <source>
        <dbReference type="EMBL" id="OGJ09242.1"/>
    </source>
</evidence>
<evidence type="ECO:0000256" key="8">
    <source>
        <dbReference type="ARBA" id="ARBA00049244"/>
    </source>
</evidence>
<evidence type="ECO:0000259" key="9">
    <source>
        <dbReference type="SMART" id="SM00481"/>
    </source>
</evidence>
<dbReference type="Gene3D" id="1.10.150.870">
    <property type="match status" value="1"/>
</dbReference>
<keyword evidence="7" id="KW-0239">DNA-directed DNA polymerase</keyword>
<name>A0A1F6YS88_9BACT</name>
<dbReference type="Pfam" id="PF02811">
    <property type="entry name" value="PHP"/>
    <property type="match status" value="1"/>
</dbReference>
<evidence type="ECO:0000256" key="2">
    <source>
        <dbReference type="ARBA" id="ARBA00012417"/>
    </source>
</evidence>
<reference evidence="10 11" key="1">
    <citation type="journal article" date="2016" name="Nat. Commun.">
        <title>Thousands of microbial genomes shed light on interconnected biogeochemical processes in an aquifer system.</title>
        <authorList>
            <person name="Anantharaman K."/>
            <person name="Brown C.T."/>
            <person name="Hug L.A."/>
            <person name="Sharon I."/>
            <person name="Castelle C.J."/>
            <person name="Probst A.J."/>
            <person name="Thomas B.C."/>
            <person name="Singh A."/>
            <person name="Wilkins M.J."/>
            <person name="Karaoz U."/>
            <person name="Brodie E.L."/>
            <person name="Williams K.H."/>
            <person name="Hubbard S.S."/>
            <person name="Banfield J.F."/>
        </authorList>
    </citation>
    <scope>NUCLEOTIDE SEQUENCE [LARGE SCALE GENOMIC DNA]</scope>
</reference>
<feature type="domain" description="Polymerase/histidinol phosphatase N-terminal" evidence="9">
    <location>
        <begin position="6"/>
        <end position="73"/>
    </location>
</feature>
<dbReference type="InterPro" id="IPR041931">
    <property type="entry name" value="DNA_pol3_alpha_thumb_dom"/>
</dbReference>
<evidence type="ECO:0000256" key="4">
    <source>
        <dbReference type="ARBA" id="ARBA00022679"/>
    </source>
</evidence>
<dbReference type="InterPro" id="IPR029460">
    <property type="entry name" value="DNAPol_HHH"/>
</dbReference>
<dbReference type="PANTHER" id="PTHR32294:SF0">
    <property type="entry name" value="DNA POLYMERASE III SUBUNIT ALPHA"/>
    <property type="match status" value="1"/>
</dbReference>
<keyword evidence="6" id="KW-0235">DNA replication</keyword>
<sequence length="1083" mass="122766">MEKSFIHLHTHSHYSLLDGLSKPEDLVALAKKYKMSAIALTDHGNMYGAIEFYKLAKKEGIKPIIGVEAYMTAGNRKDRTTEVGGTKRYYHLILLAKNLEGYKNLMKLVTIANLEGYYYKPRMDKEILRKYSKGIIALSGCLGGELSQTILKGDMKKADELVLEYQDIFRKENYFIEIQCHPSVENDKEVRSALIALGKKHNIPVVATQDSHYECNEDHEAHHTLLQINTQGDGKEGSKFEFSNDDFSFIDTEKAFEVFKDIPEAVENTAKIADMCNLELELGKWVFPDFKVEDGKSYDEKLRELTYEGFKRLNLEKTPTIIERIEYELKVIKDKGYAPYFLVVGDLLRHAKENKILTTIRGSVAGSMATYLLGITNVNPIEYKLPFERFLNPFRPSPPDIDMDFADNRRDEMIEYVKSKYGEDKVAQIGTFGTMMARGAVRDVARALAYPYVIGDRISKMIPMGSQGMPMTIDYAMEIVPELKDAYDKEKDTKKIIDLAKKMEGCVRHISVHAAGVVISPLPLVEYVPLQYDPKGENKIITQYDMYNIEEAGLLKFDFLGIRNLAILADAVSLVKRFYNIDIDIERIPLDDKKTFSLLAKGQTEGLFQLNGSGMTRYLKELKPTSIHDINAMVALYRPGPMESIPEYIKRKHNPILVKYLDPRMKKFLGESYGLIVYQDDLLFCAIELAGYNWEEADKFRKAVGKKIPKEMAAQREKFTKGIITNGQTPEFAEKLWKLFEPFQAYGFNKAHAASYGKVAYQTAYMKANYPVEYMAAILTAESGDVEKISEIIEECKNMNIAVLPPHINESYGGFTCLPNEKDTVISDKNKSKKIRFGFYTIKNLGTDISDAIISERKLNPAHNAEGIASAGGGKFKSISDFLDRIKHKNLNKKSMEALIKSGCMDDWADRGILLSNLEAMLEYNHETNKQDKNQISLFGTLKTEIPSFKLETGTNATQAEKLLWEKELLGLYISGHPLDRIREKLESKNMNIKKIKEEVRNGMQITIGGIIETVRQVITKNNERMAFLKIADFTDSIEAVAFPSLYKESIDVLAPEKCIALSGKVSLRNGEKSIIIEAVKEI</sequence>
<dbReference type="GO" id="GO:0003676">
    <property type="term" value="F:nucleic acid binding"/>
    <property type="evidence" value="ECO:0007669"/>
    <property type="project" value="InterPro"/>
</dbReference>
<dbReference type="Gene3D" id="3.20.20.140">
    <property type="entry name" value="Metal-dependent hydrolases"/>
    <property type="match status" value="1"/>
</dbReference>
<evidence type="ECO:0000313" key="11">
    <source>
        <dbReference type="Proteomes" id="UP000178975"/>
    </source>
</evidence>
<dbReference type="InterPro" id="IPR003141">
    <property type="entry name" value="Pol/His_phosphatase_N"/>
</dbReference>
<dbReference type="InterPro" id="IPR004013">
    <property type="entry name" value="PHP_dom"/>
</dbReference>
<dbReference type="Pfam" id="PF07733">
    <property type="entry name" value="DNA_pol3_alpha"/>
    <property type="match status" value="1"/>
</dbReference>
<dbReference type="InterPro" id="IPR012340">
    <property type="entry name" value="NA-bd_OB-fold"/>
</dbReference>
<keyword evidence="5" id="KW-0548">Nucleotidyltransferase</keyword>
<evidence type="ECO:0000256" key="7">
    <source>
        <dbReference type="ARBA" id="ARBA00022932"/>
    </source>
</evidence>
<dbReference type="SMART" id="SM00481">
    <property type="entry name" value="POLIIIAc"/>
    <property type="match status" value="1"/>
</dbReference>
<dbReference type="Pfam" id="PF14579">
    <property type="entry name" value="HHH_6"/>
    <property type="match status" value="1"/>
</dbReference>
<comment type="catalytic activity">
    <reaction evidence="8">
        <text>DNA(n) + a 2'-deoxyribonucleoside 5'-triphosphate = DNA(n+1) + diphosphate</text>
        <dbReference type="Rhea" id="RHEA:22508"/>
        <dbReference type="Rhea" id="RHEA-COMP:17339"/>
        <dbReference type="Rhea" id="RHEA-COMP:17340"/>
        <dbReference type="ChEBI" id="CHEBI:33019"/>
        <dbReference type="ChEBI" id="CHEBI:61560"/>
        <dbReference type="ChEBI" id="CHEBI:173112"/>
        <dbReference type="EC" id="2.7.7.7"/>
    </reaction>
</comment>
<evidence type="ECO:0000256" key="1">
    <source>
        <dbReference type="ARBA" id="ARBA00004496"/>
    </source>
</evidence>
<organism evidence="10 11">
    <name type="scientific">Candidatus Nomurabacteria bacterium RIFOXYC2_FULL_36_19</name>
    <dbReference type="NCBI Taxonomy" id="1801806"/>
    <lineage>
        <taxon>Bacteria</taxon>
        <taxon>Candidatus Nomuraibacteriota</taxon>
    </lineage>
</organism>
<dbReference type="SUPFAM" id="SSF89550">
    <property type="entry name" value="PHP domain-like"/>
    <property type="match status" value="1"/>
</dbReference>
<evidence type="ECO:0000256" key="5">
    <source>
        <dbReference type="ARBA" id="ARBA00022695"/>
    </source>
</evidence>
<gene>
    <name evidence="10" type="ORF">A2456_00790</name>
</gene>
<dbReference type="Gene3D" id="2.40.50.140">
    <property type="entry name" value="Nucleic acid-binding proteins"/>
    <property type="match status" value="1"/>
</dbReference>
<protein>
    <recommendedName>
        <fullName evidence="3">DNA polymerase III subunit alpha</fullName>
        <ecNumber evidence="2">2.7.7.7</ecNumber>
    </recommendedName>
</protein>
<dbReference type="AlphaFoldDB" id="A0A1F6YS88"/>
<dbReference type="Gene3D" id="1.10.10.1600">
    <property type="entry name" value="Bacterial DNA polymerase III alpha subunit, thumb domain"/>
    <property type="match status" value="1"/>
</dbReference>
<dbReference type="GO" id="GO:0006260">
    <property type="term" value="P:DNA replication"/>
    <property type="evidence" value="ECO:0007669"/>
    <property type="project" value="UniProtKB-KW"/>
</dbReference>